<dbReference type="GO" id="GO:0003887">
    <property type="term" value="F:DNA-directed DNA polymerase activity"/>
    <property type="evidence" value="ECO:0007669"/>
    <property type="project" value="InterPro"/>
</dbReference>
<feature type="domain" description="Initiator Rep protein WH1" evidence="2">
    <location>
        <begin position="12"/>
        <end position="153"/>
    </location>
</feature>
<protein>
    <submittedName>
        <fullName evidence="3">Replication initiation protein</fullName>
    </submittedName>
</protein>
<dbReference type="Proteomes" id="UP001182303">
    <property type="component" value="Unassembled WGS sequence"/>
</dbReference>
<proteinExistence type="inferred from homology"/>
<dbReference type="SUPFAM" id="SSF46785">
    <property type="entry name" value="Winged helix' DNA-binding domain"/>
    <property type="match status" value="2"/>
</dbReference>
<evidence type="ECO:0000259" key="2">
    <source>
        <dbReference type="Pfam" id="PF01051"/>
    </source>
</evidence>
<evidence type="ECO:0000256" key="1">
    <source>
        <dbReference type="ARBA" id="ARBA00038283"/>
    </source>
</evidence>
<dbReference type="InterPro" id="IPR000525">
    <property type="entry name" value="Initiator_Rep_WH1"/>
</dbReference>
<organism evidence="3 4">
    <name type="scientific">Clostridium sporogenes</name>
    <dbReference type="NCBI Taxonomy" id="1509"/>
    <lineage>
        <taxon>Bacteria</taxon>
        <taxon>Bacillati</taxon>
        <taxon>Bacillota</taxon>
        <taxon>Clostridia</taxon>
        <taxon>Eubacteriales</taxon>
        <taxon>Clostridiaceae</taxon>
        <taxon>Clostridium</taxon>
    </lineage>
</organism>
<name>A0AAE4JXP8_CLOSG</name>
<dbReference type="InterPro" id="IPR036390">
    <property type="entry name" value="WH_DNA-bd_sf"/>
</dbReference>
<dbReference type="Gene3D" id="1.10.10.10">
    <property type="entry name" value="Winged helix-like DNA-binding domain superfamily/Winged helix DNA-binding domain"/>
    <property type="match status" value="2"/>
</dbReference>
<dbReference type="RefSeq" id="WP_310944552.1">
    <property type="nucleotide sequence ID" value="NZ_JARUIS010000039.1"/>
</dbReference>
<comment type="caution">
    <text evidence="3">The sequence shown here is derived from an EMBL/GenBank/DDBJ whole genome shotgun (WGS) entry which is preliminary data.</text>
</comment>
<dbReference type="EMBL" id="JARUIS010000039">
    <property type="protein sequence ID" value="MDS1005242.1"/>
    <property type="molecule type" value="Genomic_DNA"/>
</dbReference>
<reference evidence="3" key="1">
    <citation type="submission" date="2023-04" db="EMBL/GenBank/DDBJ databases">
        <title>Assessment of the microbiological origin of a defect in Grana Padano cheese.</title>
        <authorList>
            <person name="Zago M."/>
            <person name="Rossetti L."/>
            <person name="Bonvini B."/>
            <person name="Carminati D."/>
            <person name="Giraffa G."/>
        </authorList>
    </citation>
    <scope>NUCLEOTIDE SEQUENCE</scope>
    <source>
        <strain evidence="3">4990</strain>
    </source>
</reference>
<evidence type="ECO:0000313" key="4">
    <source>
        <dbReference type="Proteomes" id="UP001182303"/>
    </source>
</evidence>
<accession>A0AAE4JXP8</accession>
<dbReference type="GO" id="GO:0006270">
    <property type="term" value="P:DNA replication initiation"/>
    <property type="evidence" value="ECO:0007669"/>
    <property type="project" value="InterPro"/>
</dbReference>
<sequence>MEKDIQSVKNNWVYQSNKLIEASYTLTVIEQKLIRLLASMIRKDDTDFKEYKFNTKDLIKIFNTSDSRFYRDIDNITDLLMQRIIKIKDISTGEFEKYHWVDVAKYKKGVLILKINKDLKPFYLSLDWYTKYQFKNIMQFKSTYSFRMYELLKQYEKIGCRIITIDEIRSILDIKKDKYTKYANLKQKVIKVSINEINTNTDLFIDYEELKTARRVTSIKFYIKIKDESKVKKEMAVSLEDKDLNYIDKVKSIIHEEITSLQAKQIYDAAGGNIDLIKEKYYIAKESNNIKSIVAFIVSALKENYKGPIAKVDRFNDFEQRNYDFEQLESQLLGWGK</sequence>
<dbReference type="InterPro" id="IPR036388">
    <property type="entry name" value="WH-like_DNA-bd_sf"/>
</dbReference>
<dbReference type="Pfam" id="PF21205">
    <property type="entry name" value="Rep3_C"/>
    <property type="match status" value="1"/>
</dbReference>
<dbReference type="AlphaFoldDB" id="A0AAE4JXP8"/>
<dbReference type="Pfam" id="PF01051">
    <property type="entry name" value="Rep3_N"/>
    <property type="match status" value="1"/>
</dbReference>
<evidence type="ECO:0000313" key="3">
    <source>
        <dbReference type="EMBL" id="MDS1005242.1"/>
    </source>
</evidence>
<gene>
    <name evidence="3" type="ORF">P9J83_17395</name>
</gene>
<comment type="similarity">
    <text evidence="1">Belongs to the initiator RepB protein family.</text>
</comment>